<name>A0A8H3J080_9LECA</name>
<keyword evidence="3" id="KW-1185">Reference proteome</keyword>
<feature type="domain" description="NACHT-NTPase and P-loop NTPases N-terminal" evidence="1">
    <location>
        <begin position="3"/>
        <end position="87"/>
    </location>
</feature>
<evidence type="ECO:0000313" key="2">
    <source>
        <dbReference type="EMBL" id="CAF9937359.1"/>
    </source>
</evidence>
<dbReference type="Proteomes" id="UP000664203">
    <property type="component" value="Unassembled WGS sequence"/>
</dbReference>
<accession>A0A8H3J080</accession>
<dbReference type="InterPro" id="IPR031352">
    <property type="entry name" value="SesA"/>
</dbReference>
<reference evidence="2" key="1">
    <citation type="submission" date="2021-03" db="EMBL/GenBank/DDBJ databases">
        <authorList>
            <person name="Tagirdzhanova G."/>
        </authorList>
    </citation>
    <scope>NUCLEOTIDE SEQUENCE</scope>
</reference>
<evidence type="ECO:0000259" key="1">
    <source>
        <dbReference type="Pfam" id="PF17107"/>
    </source>
</evidence>
<comment type="caution">
    <text evidence="2">The sequence shown here is derived from an EMBL/GenBank/DDBJ whole genome shotgun (WGS) entry which is preliminary data.</text>
</comment>
<dbReference type="EMBL" id="CAJPDR010000468">
    <property type="protein sequence ID" value="CAF9937359.1"/>
    <property type="molecule type" value="Genomic_DNA"/>
</dbReference>
<proteinExistence type="predicted"/>
<protein>
    <recommendedName>
        <fullName evidence="1">NACHT-NTPase and P-loop NTPases N-terminal domain-containing protein</fullName>
    </recommendedName>
</protein>
<sequence length="145" mass="16526">MHDELPLLIQTFEEIKTACEKEKISAEQQKSLLKTMQGCVRLTKMFEAKLEECLPSPDDSFLIKGKKAIKSIKAEKYIAEIQRTLETYKSTLKLYFSHLTVMASSGQSLPAVAAESKLYEVPAMKVNRSVGRKYLLDRTQEFFKA</sequence>
<dbReference type="Pfam" id="PF17107">
    <property type="entry name" value="SesA"/>
    <property type="match status" value="1"/>
</dbReference>
<evidence type="ECO:0000313" key="3">
    <source>
        <dbReference type="Proteomes" id="UP000664203"/>
    </source>
</evidence>
<gene>
    <name evidence="2" type="ORF">ALECFALPRED_007183</name>
</gene>
<organism evidence="2 3">
    <name type="scientific">Alectoria fallacina</name>
    <dbReference type="NCBI Taxonomy" id="1903189"/>
    <lineage>
        <taxon>Eukaryota</taxon>
        <taxon>Fungi</taxon>
        <taxon>Dikarya</taxon>
        <taxon>Ascomycota</taxon>
        <taxon>Pezizomycotina</taxon>
        <taxon>Lecanoromycetes</taxon>
        <taxon>OSLEUM clade</taxon>
        <taxon>Lecanoromycetidae</taxon>
        <taxon>Lecanorales</taxon>
        <taxon>Lecanorineae</taxon>
        <taxon>Parmeliaceae</taxon>
        <taxon>Alectoria</taxon>
    </lineage>
</organism>
<dbReference type="AlphaFoldDB" id="A0A8H3J080"/>
<dbReference type="OrthoDB" id="3200163at2759"/>